<protein>
    <submittedName>
        <fullName evidence="2">Putative metallophosphoesterase</fullName>
        <ecNumber evidence="2">3.1.-.-</ecNumber>
    </submittedName>
</protein>
<dbReference type="KEGG" id="mcak:MCCS_09220"/>
<dbReference type="GO" id="GO:0016020">
    <property type="term" value="C:membrane"/>
    <property type="evidence" value="ECO:0007669"/>
    <property type="project" value="GOC"/>
</dbReference>
<dbReference type="RefSeq" id="WP_086042230.1">
    <property type="nucleotide sequence ID" value="NZ_CBCRZA010000006.1"/>
</dbReference>
<evidence type="ECO:0000259" key="1">
    <source>
        <dbReference type="Pfam" id="PF00149"/>
    </source>
</evidence>
<dbReference type="SUPFAM" id="SSF56300">
    <property type="entry name" value="Metallo-dependent phosphatases"/>
    <property type="match status" value="1"/>
</dbReference>
<dbReference type="CDD" id="cd07385">
    <property type="entry name" value="MPP_YkuE_C"/>
    <property type="match status" value="1"/>
</dbReference>
<dbReference type="PANTHER" id="PTHR31302:SF25">
    <property type="entry name" value="PHOSPHOESTERASE"/>
    <property type="match status" value="1"/>
</dbReference>
<dbReference type="OrthoDB" id="9780884at2"/>
<feature type="domain" description="Calcineurin-like phosphoesterase" evidence="1">
    <location>
        <begin position="46"/>
        <end position="211"/>
    </location>
</feature>
<dbReference type="EMBL" id="CP021059">
    <property type="protein sequence ID" value="ARQ06569.1"/>
    <property type="molecule type" value="Genomic_DNA"/>
</dbReference>
<dbReference type="STRING" id="1855823.MCCS_09220"/>
<dbReference type="GO" id="GO:0009245">
    <property type="term" value="P:lipid A biosynthetic process"/>
    <property type="evidence" value="ECO:0007669"/>
    <property type="project" value="TreeGrafter"/>
</dbReference>
<dbReference type="Proteomes" id="UP000194154">
    <property type="component" value="Chromosome"/>
</dbReference>
<gene>
    <name evidence="2" type="ORF">MCCS_09220</name>
</gene>
<dbReference type="GeneID" id="35295054"/>
<accession>A0A1W7AAD4</accession>
<sequence length="275" mass="32123">MLKQLMYGFIDRFGERFIPLMPNPVNHLKLSHIKLNGLHEAHDRPLRIVHISDLHIGFQFDYEDLIHVIQQVNQLTPDIVCITGDVFDNLDRFNEDSNRYIPLFKTIQAQHKFFVYGNHDQRAHRTHDLERVMQHAEIEILNNYGRYITYDDESIYICGTDDIINSGGNIEQMLRNKTHRAYTIALIHEPDFARFTKKFDVDLQLSGHAHGGQIKLPLLGAPVRPMLGRKYYRGLYTLKYRQHKLKLHTSTGLGTTHFPVRIGARPEITLIELYQ</sequence>
<evidence type="ECO:0000313" key="3">
    <source>
        <dbReference type="Proteomes" id="UP000194154"/>
    </source>
</evidence>
<dbReference type="PANTHER" id="PTHR31302">
    <property type="entry name" value="TRANSMEMBRANE PROTEIN WITH METALLOPHOSPHOESTERASE DOMAIN-RELATED"/>
    <property type="match status" value="1"/>
</dbReference>
<dbReference type="Pfam" id="PF00149">
    <property type="entry name" value="Metallophos"/>
    <property type="match status" value="1"/>
</dbReference>
<keyword evidence="2" id="KW-0378">Hydrolase</keyword>
<dbReference type="AlphaFoldDB" id="A0A1W7AAD4"/>
<dbReference type="InterPro" id="IPR029052">
    <property type="entry name" value="Metallo-depent_PP-like"/>
</dbReference>
<reference evidence="2 3" key="1">
    <citation type="journal article" date="2017" name="Int. J. Syst. Evol. Microbiol.">
        <title>Macrococcus canis sp. nov., a skin bacterium associated with infections in dogs.</title>
        <authorList>
            <person name="Gobeli Brawand S."/>
            <person name="Cotting K."/>
            <person name="Gomez-Sanz E."/>
            <person name="Collaud A."/>
            <person name="Thomann A."/>
            <person name="Brodard I."/>
            <person name="Rodriguez-Campos S."/>
            <person name="Strauss C."/>
            <person name="Perreten V."/>
        </authorList>
    </citation>
    <scope>NUCLEOTIDE SEQUENCE [LARGE SCALE GENOMIC DNA]</scope>
    <source>
        <strain evidence="2 3">KM45013</strain>
    </source>
</reference>
<dbReference type="GO" id="GO:0008758">
    <property type="term" value="F:UDP-2,3-diacylglucosamine hydrolase activity"/>
    <property type="evidence" value="ECO:0007669"/>
    <property type="project" value="TreeGrafter"/>
</dbReference>
<proteinExistence type="predicted"/>
<dbReference type="EC" id="3.1.-.-" evidence="2"/>
<dbReference type="InterPro" id="IPR004843">
    <property type="entry name" value="Calcineurin-like_PHP"/>
</dbReference>
<name>A0A1W7AAD4_9STAP</name>
<dbReference type="InterPro" id="IPR051158">
    <property type="entry name" value="Metallophosphoesterase_sf"/>
</dbReference>
<evidence type="ECO:0000313" key="2">
    <source>
        <dbReference type="EMBL" id="ARQ06569.1"/>
    </source>
</evidence>
<dbReference type="Gene3D" id="3.60.21.10">
    <property type="match status" value="1"/>
</dbReference>
<organism evidence="2 3">
    <name type="scientific">Macrococcoides canis</name>
    <dbReference type="NCBI Taxonomy" id="1855823"/>
    <lineage>
        <taxon>Bacteria</taxon>
        <taxon>Bacillati</taxon>
        <taxon>Bacillota</taxon>
        <taxon>Bacilli</taxon>
        <taxon>Bacillales</taxon>
        <taxon>Staphylococcaceae</taxon>
        <taxon>Macrococcoides</taxon>
    </lineage>
</organism>
<keyword evidence="3" id="KW-1185">Reference proteome</keyword>